<evidence type="ECO:0000313" key="6">
    <source>
        <dbReference type="Proteomes" id="UP000564806"/>
    </source>
</evidence>
<keyword evidence="5" id="KW-0808">Transferase</keyword>
<evidence type="ECO:0000259" key="4">
    <source>
        <dbReference type="Pfam" id="PF13712"/>
    </source>
</evidence>
<reference evidence="5" key="1">
    <citation type="submission" date="2020-06" db="EMBL/GenBank/DDBJ databases">
        <title>Paenibacillus sp. nov., isolated from soil.</title>
        <authorList>
            <person name="Seo Y.L."/>
        </authorList>
    </citation>
    <scope>NUCLEOTIDE SEQUENCE [LARGE SCALE GENOMIC DNA]</scope>
    <source>
        <strain evidence="5">JW14</strain>
    </source>
</reference>
<protein>
    <submittedName>
        <fullName evidence="5">Glycosyltransferase</fullName>
    </submittedName>
</protein>
<dbReference type="Pfam" id="PF13712">
    <property type="entry name" value="Glyco_tranf_2_5"/>
    <property type="match status" value="1"/>
</dbReference>
<dbReference type="CDD" id="cd02440">
    <property type="entry name" value="AdoMet_MTases"/>
    <property type="match status" value="1"/>
</dbReference>
<feature type="domain" description="Methyltransferase type 11" evidence="3">
    <location>
        <begin position="628"/>
        <end position="678"/>
    </location>
</feature>
<dbReference type="GO" id="GO:0008757">
    <property type="term" value="F:S-adenosylmethionine-dependent methyltransferase activity"/>
    <property type="evidence" value="ECO:0007669"/>
    <property type="project" value="InterPro"/>
</dbReference>
<comment type="similarity">
    <text evidence="1">Belongs to the glycosyltransferase 2 family.</text>
</comment>
<evidence type="ECO:0000313" key="5">
    <source>
        <dbReference type="EMBL" id="NUU60934.1"/>
    </source>
</evidence>
<organism evidence="5 6">
    <name type="scientific">Paenibacillus agri</name>
    <dbReference type="NCBI Taxonomy" id="2744309"/>
    <lineage>
        <taxon>Bacteria</taxon>
        <taxon>Bacillati</taxon>
        <taxon>Bacillota</taxon>
        <taxon>Bacilli</taxon>
        <taxon>Bacillales</taxon>
        <taxon>Paenibacillaceae</taxon>
        <taxon>Paenibacillus</taxon>
    </lineage>
</organism>
<feature type="domain" description="Streptomycin biosynthesis protein StrF" evidence="4">
    <location>
        <begin position="15"/>
        <end position="225"/>
    </location>
</feature>
<evidence type="ECO:0000259" key="2">
    <source>
        <dbReference type="Pfam" id="PF00535"/>
    </source>
</evidence>
<dbReference type="PANTHER" id="PTHR22916:SF3">
    <property type="entry name" value="UDP-GLCNAC:BETAGAL BETA-1,3-N-ACETYLGLUCOSAMINYLTRANSFERASE-LIKE PROTEIN 1"/>
    <property type="match status" value="1"/>
</dbReference>
<dbReference type="Pfam" id="PF08241">
    <property type="entry name" value="Methyltransf_11"/>
    <property type="match status" value="1"/>
</dbReference>
<dbReference type="Proteomes" id="UP000564806">
    <property type="component" value="Unassembled WGS sequence"/>
</dbReference>
<keyword evidence="6" id="KW-1185">Reference proteome</keyword>
<evidence type="ECO:0000259" key="3">
    <source>
        <dbReference type="Pfam" id="PF08241"/>
    </source>
</evidence>
<sequence length="760" mass="88978">MILRSVLNMDEKKICFITCLNDEVLYEESVRYIHSLNIPNGFQIELIAIREARSMAEGYNHAMKQSDAKYKVYLHQDTFIINKDFILDIVNLFNNYHSLGMLGVIGAKNIPTNGVWWKSSDRYGKVYDNSRYNEIAIFQGNYVRGDYETVDAVDGLILITQYDLGWREDLFKAWQMYDMSQAFEFRRAGYEVGVAKQNECWCIHDCNSLKTEEYEYQREVFLEEYSKDVFPLVSVLIPTYNRPELLQQALESVINQTYKNIEIIICDDSTNFLTYTMMQAYINKYPNIIYIKNEERQEINNWQKCLELAQGKYINYLMDDDLFALTKVEKMVDYFLRLPNLKLATSYRRLIDEFNNELPDRRANVSPFQEDTVIKGYALGNVVLKNLNNMIGEPSTVMFKREDVEFFGKFKNKSFFMLNDLATWLALLSKGTAVYIAEPLSYFRQHAGQNQRNLKYLGKSIPDWYNLIDSAHSSVYLKNIKDYKTTLQNYITHMMSIVQVYNQEHSSQMLLEINAASYISTAANKLLEYPDTYCCNFCESNFDEFKAWSDKFDSDRYDYEMYNKFTAICPVCGCFDRERLIRFYIDQLASGIDNKHKLLHIAPESNLRRWLENEVNTYIAGDLFPSDLETQKIDITDISYENDSFDVVICSHVLEHVPDDTRALKEFYRVLKPGGWGILQVPIALNIDKTYEDASIVTPEDRLEAFGQEDHVRMYARDYVDRLLAVGFSVEVFNIFDRYGLNEAIKYGLSEQDNLYVVHK</sequence>
<dbReference type="EMBL" id="JABWCS010000205">
    <property type="protein sequence ID" value="NUU60934.1"/>
    <property type="molecule type" value="Genomic_DNA"/>
</dbReference>
<gene>
    <name evidence="5" type="ORF">HPT30_11305</name>
</gene>
<dbReference type="Gene3D" id="3.40.50.150">
    <property type="entry name" value="Vaccinia Virus protein VP39"/>
    <property type="match status" value="1"/>
</dbReference>
<dbReference type="PANTHER" id="PTHR22916">
    <property type="entry name" value="GLYCOSYLTRANSFERASE"/>
    <property type="match status" value="1"/>
</dbReference>
<dbReference type="Gene3D" id="3.90.550.10">
    <property type="entry name" value="Spore Coat Polysaccharide Biosynthesis Protein SpsA, Chain A"/>
    <property type="match status" value="2"/>
</dbReference>
<accession>A0A850ENN4</accession>
<dbReference type="GO" id="GO:0016758">
    <property type="term" value="F:hexosyltransferase activity"/>
    <property type="evidence" value="ECO:0007669"/>
    <property type="project" value="UniProtKB-ARBA"/>
</dbReference>
<dbReference type="SUPFAM" id="SSF53335">
    <property type="entry name" value="S-adenosyl-L-methionine-dependent methyltransferases"/>
    <property type="match status" value="1"/>
</dbReference>
<feature type="domain" description="Glycosyltransferase 2-like" evidence="2">
    <location>
        <begin position="234"/>
        <end position="403"/>
    </location>
</feature>
<dbReference type="InterPro" id="IPR029044">
    <property type="entry name" value="Nucleotide-diphossugar_trans"/>
</dbReference>
<dbReference type="SUPFAM" id="SSF53448">
    <property type="entry name" value="Nucleotide-diphospho-sugar transferases"/>
    <property type="match status" value="2"/>
</dbReference>
<dbReference type="InterPro" id="IPR059123">
    <property type="entry name" value="StrF_dom"/>
</dbReference>
<dbReference type="InterPro" id="IPR029063">
    <property type="entry name" value="SAM-dependent_MTases_sf"/>
</dbReference>
<name>A0A850ENN4_9BACL</name>
<dbReference type="InterPro" id="IPR001173">
    <property type="entry name" value="Glyco_trans_2-like"/>
</dbReference>
<evidence type="ECO:0000256" key="1">
    <source>
        <dbReference type="ARBA" id="ARBA00006739"/>
    </source>
</evidence>
<dbReference type="Pfam" id="PF00535">
    <property type="entry name" value="Glycos_transf_2"/>
    <property type="match status" value="1"/>
</dbReference>
<comment type="caution">
    <text evidence="5">The sequence shown here is derived from an EMBL/GenBank/DDBJ whole genome shotgun (WGS) entry which is preliminary data.</text>
</comment>
<proteinExistence type="inferred from homology"/>
<dbReference type="AlphaFoldDB" id="A0A850ENN4"/>
<dbReference type="InterPro" id="IPR013216">
    <property type="entry name" value="Methyltransf_11"/>
</dbReference>